<evidence type="ECO:0000256" key="9">
    <source>
        <dbReference type="ARBA" id="ARBA00023136"/>
    </source>
</evidence>
<dbReference type="GO" id="GO:0005484">
    <property type="term" value="F:SNAP receptor activity"/>
    <property type="evidence" value="ECO:0007669"/>
    <property type="project" value="TreeGrafter"/>
</dbReference>
<dbReference type="PANTHER" id="PTHR13050">
    <property type="entry name" value="USE1-LIKE PROTEIN"/>
    <property type="match status" value="1"/>
</dbReference>
<evidence type="ECO:0000256" key="1">
    <source>
        <dbReference type="ARBA" id="ARBA00004163"/>
    </source>
</evidence>
<evidence type="ECO:0000256" key="6">
    <source>
        <dbReference type="ARBA" id="ARBA00022892"/>
    </source>
</evidence>
<keyword evidence="5" id="KW-0256">Endoplasmic reticulum</keyword>
<gene>
    <name evidence="11" type="ORF">Nepgr_021501</name>
</gene>
<dbReference type="GO" id="GO:0015031">
    <property type="term" value="P:protein transport"/>
    <property type="evidence" value="ECO:0007669"/>
    <property type="project" value="UniProtKB-KW"/>
</dbReference>
<dbReference type="PANTHER" id="PTHR13050:SF7">
    <property type="entry name" value="VESICLE TRANSPORT PROTEIN USE1"/>
    <property type="match status" value="1"/>
</dbReference>
<dbReference type="GO" id="GO:0006890">
    <property type="term" value="P:retrograde vesicle-mediated transport, Golgi to endoplasmic reticulum"/>
    <property type="evidence" value="ECO:0007669"/>
    <property type="project" value="TreeGrafter"/>
</dbReference>
<evidence type="ECO:0000313" key="12">
    <source>
        <dbReference type="Proteomes" id="UP001279734"/>
    </source>
</evidence>
<keyword evidence="8 10" id="KW-1133">Transmembrane helix</keyword>
<accession>A0AAD3SYR8</accession>
<comment type="caution">
    <text evidence="11">The sequence shown here is derived from an EMBL/GenBank/DDBJ whole genome shotgun (WGS) entry which is preliminary data.</text>
</comment>
<organism evidence="11 12">
    <name type="scientific">Nepenthes gracilis</name>
    <name type="common">Slender pitcher plant</name>
    <dbReference type="NCBI Taxonomy" id="150966"/>
    <lineage>
        <taxon>Eukaryota</taxon>
        <taxon>Viridiplantae</taxon>
        <taxon>Streptophyta</taxon>
        <taxon>Embryophyta</taxon>
        <taxon>Tracheophyta</taxon>
        <taxon>Spermatophyta</taxon>
        <taxon>Magnoliopsida</taxon>
        <taxon>eudicotyledons</taxon>
        <taxon>Gunneridae</taxon>
        <taxon>Pentapetalae</taxon>
        <taxon>Caryophyllales</taxon>
        <taxon>Nepenthaceae</taxon>
        <taxon>Nepenthes</taxon>
    </lineage>
</organism>
<keyword evidence="6" id="KW-0931">ER-Golgi transport</keyword>
<keyword evidence="3" id="KW-0813">Transport</keyword>
<evidence type="ECO:0000256" key="10">
    <source>
        <dbReference type="SAM" id="Phobius"/>
    </source>
</evidence>
<reference evidence="11" key="1">
    <citation type="submission" date="2023-05" db="EMBL/GenBank/DDBJ databases">
        <title>Nepenthes gracilis genome sequencing.</title>
        <authorList>
            <person name="Fukushima K."/>
        </authorList>
    </citation>
    <scope>NUCLEOTIDE SEQUENCE</scope>
    <source>
        <strain evidence="11">SING2019-196</strain>
    </source>
</reference>
<keyword evidence="12" id="KW-1185">Reference proteome</keyword>
<sequence>MHLCDVSEKFAGMGEKKEELREAKKEAHICLLMGISKTEINLKRLLAAAPQQQNQAKLIHYVATMRELLEQLAEETTPEELPRISKAEVNDYSEKIESIASKLAAPREQEPFAEAYFKETPPGVTEKNLISPPGLRKRPVTASIVEDRSDQIVPDSSTTIKLDSAGLAHVEKHRKLQEDLTDEMVGLAQQLKESTLMMSRSLQNTEKIIDSTEKAVEDSLARTSHSNVRAAQMYSESSKTSCLQWLIILVMTLVFIMVVLLIRVT</sequence>
<dbReference type="GO" id="GO:0031201">
    <property type="term" value="C:SNARE complex"/>
    <property type="evidence" value="ECO:0007669"/>
    <property type="project" value="TreeGrafter"/>
</dbReference>
<evidence type="ECO:0000313" key="11">
    <source>
        <dbReference type="EMBL" id="GMH19660.1"/>
    </source>
</evidence>
<evidence type="ECO:0000256" key="3">
    <source>
        <dbReference type="ARBA" id="ARBA00022448"/>
    </source>
</evidence>
<dbReference type="Pfam" id="PF09753">
    <property type="entry name" value="Use1"/>
    <property type="match status" value="1"/>
</dbReference>
<evidence type="ECO:0000256" key="5">
    <source>
        <dbReference type="ARBA" id="ARBA00022824"/>
    </source>
</evidence>
<comment type="similarity">
    <text evidence="2">Belongs to the USE1 family.</text>
</comment>
<keyword evidence="7" id="KW-0653">Protein transport</keyword>
<keyword evidence="4 10" id="KW-0812">Transmembrane</keyword>
<dbReference type="EMBL" id="BSYO01000021">
    <property type="protein sequence ID" value="GMH19660.1"/>
    <property type="molecule type" value="Genomic_DNA"/>
</dbReference>
<feature type="transmembrane region" description="Helical" evidence="10">
    <location>
        <begin position="243"/>
        <end position="262"/>
    </location>
</feature>
<evidence type="ECO:0000256" key="8">
    <source>
        <dbReference type="ARBA" id="ARBA00022989"/>
    </source>
</evidence>
<dbReference type="Proteomes" id="UP001279734">
    <property type="component" value="Unassembled WGS sequence"/>
</dbReference>
<evidence type="ECO:0008006" key="13">
    <source>
        <dbReference type="Google" id="ProtNLM"/>
    </source>
</evidence>
<dbReference type="GO" id="GO:0005789">
    <property type="term" value="C:endoplasmic reticulum membrane"/>
    <property type="evidence" value="ECO:0007669"/>
    <property type="project" value="UniProtKB-SubCell"/>
</dbReference>
<keyword evidence="9 10" id="KW-0472">Membrane</keyword>
<dbReference type="AlphaFoldDB" id="A0AAD3SYR8"/>
<dbReference type="InterPro" id="IPR019150">
    <property type="entry name" value="Vesicle_transport_protein_Use1"/>
</dbReference>
<evidence type="ECO:0000256" key="4">
    <source>
        <dbReference type="ARBA" id="ARBA00022692"/>
    </source>
</evidence>
<protein>
    <recommendedName>
        <fullName evidence="13">Vesicle transport protein USE1</fullName>
    </recommendedName>
</protein>
<evidence type="ECO:0000256" key="2">
    <source>
        <dbReference type="ARBA" id="ARBA00007891"/>
    </source>
</evidence>
<evidence type="ECO:0000256" key="7">
    <source>
        <dbReference type="ARBA" id="ARBA00022927"/>
    </source>
</evidence>
<comment type="subcellular location">
    <subcellularLocation>
        <location evidence="1">Endoplasmic reticulum membrane</location>
        <topology evidence="1">Single-pass type IV membrane protein</topology>
    </subcellularLocation>
</comment>
<name>A0AAD3SYR8_NEPGR</name>
<proteinExistence type="inferred from homology"/>
<dbReference type="CDD" id="cd15860">
    <property type="entry name" value="SNARE_USE1"/>
    <property type="match status" value="1"/>
</dbReference>